<dbReference type="PANTHER" id="PTHR11276:SF28">
    <property type="entry name" value="DNA POLYMERASE LAMBDA"/>
    <property type="match status" value="1"/>
</dbReference>
<dbReference type="GO" id="GO:0003677">
    <property type="term" value="F:DNA binding"/>
    <property type="evidence" value="ECO:0007669"/>
    <property type="project" value="UniProtKB-UniRule"/>
</dbReference>
<evidence type="ECO:0000259" key="15">
    <source>
        <dbReference type="SMART" id="SM00483"/>
    </source>
</evidence>
<dbReference type="Pfam" id="PF14716">
    <property type="entry name" value="HHH_8"/>
    <property type="match status" value="1"/>
</dbReference>
<dbReference type="Gene3D" id="1.10.150.20">
    <property type="entry name" value="5' to 3' exonuclease, C-terminal subdomain"/>
    <property type="match status" value="1"/>
</dbReference>
<protein>
    <recommendedName>
        <fullName evidence="14">DNA polymerase</fullName>
        <ecNumber evidence="14">2.7.7.7</ecNumber>
    </recommendedName>
</protein>
<dbReference type="GO" id="GO:0005634">
    <property type="term" value="C:nucleus"/>
    <property type="evidence" value="ECO:0007669"/>
    <property type="project" value="UniProtKB-SubCell"/>
</dbReference>
<keyword evidence="10 14" id="KW-0234">DNA repair</keyword>
<dbReference type="CDD" id="cd00141">
    <property type="entry name" value="NT_POLXc"/>
    <property type="match status" value="1"/>
</dbReference>
<evidence type="ECO:0000256" key="8">
    <source>
        <dbReference type="ARBA" id="ARBA00022763"/>
    </source>
</evidence>
<name>A0A2C5XVL1_9HYPO</name>
<dbReference type="SUPFAM" id="SSF47802">
    <property type="entry name" value="DNA polymerase beta, N-terminal domain-like"/>
    <property type="match status" value="1"/>
</dbReference>
<dbReference type="SUPFAM" id="SSF81585">
    <property type="entry name" value="PsbU/PolX domain-like"/>
    <property type="match status" value="1"/>
</dbReference>
<dbReference type="FunFam" id="1.10.150.110:FF:000005">
    <property type="entry name" value="DNA polymerase POL4"/>
    <property type="match status" value="1"/>
</dbReference>
<dbReference type="STRING" id="2004952.A0A2C5XVL1"/>
<proteinExistence type="inferred from homology"/>
<reference evidence="16 17" key="1">
    <citation type="submission" date="2017-06" db="EMBL/GenBank/DDBJ databases">
        <title>Ant-infecting Ophiocordyceps genomes reveal a high diversity of potential behavioral manipulation genes and a possible major role for enterotoxins.</title>
        <authorList>
            <person name="De Bekker C."/>
            <person name="Evans H.C."/>
            <person name="Brachmann A."/>
            <person name="Hughes D.P."/>
        </authorList>
    </citation>
    <scope>NUCLEOTIDE SEQUENCE [LARGE SCALE GENOMIC DNA]</scope>
    <source>
        <strain evidence="16 17">Map16</strain>
    </source>
</reference>
<keyword evidence="5 14" id="KW-0548">Nucleotidyltransferase</keyword>
<dbReference type="SMART" id="SM00483">
    <property type="entry name" value="POLXc"/>
    <property type="match status" value="1"/>
</dbReference>
<keyword evidence="3" id="KW-0237">DNA synthesis</keyword>
<dbReference type="FunFam" id="1.10.150.20:FF:000010">
    <property type="entry name" value="DNA polymerase lambda"/>
    <property type="match status" value="1"/>
</dbReference>
<dbReference type="InterPro" id="IPR043519">
    <property type="entry name" value="NT_sf"/>
</dbReference>
<dbReference type="Gene3D" id="1.10.150.110">
    <property type="entry name" value="DNA polymerase beta, N-terminal domain-like"/>
    <property type="match status" value="1"/>
</dbReference>
<evidence type="ECO:0000256" key="2">
    <source>
        <dbReference type="ARBA" id="ARBA00008323"/>
    </source>
</evidence>
<evidence type="ECO:0000256" key="10">
    <source>
        <dbReference type="ARBA" id="ARBA00023204"/>
    </source>
</evidence>
<dbReference type="AlphaFoldDB" id="A0A2C5XVL1"/>
<dbReference type="InterPro" id="IPR022312">
    <property type="entry name" value="DNA_pol_X"/>
</dbReference>
<evidence type="ECO:0000256" key="6">
    <source>
        <dbReference type="ARBA" id="ARBA00022705"/>
    </source>
</evidence>
<keyword evidence="8 14" id="KW-0227">DNA damage</keyword>
<dbReference type="PRINTS" id="PR00870">
    <property type="entry name" value="DNAPOLXBETA"/>
</dbReference>
<dbReference type="GO" id="GO:0046872">
    <property type="term" value="F:metal ion binding"/>
    <property type="evidence" value="ECO:0007669"/>
    <property type="project" value="UniProtKB-UniRule"/>
</dbReference>
<evidence type="ECO:0000256" key="4">
    <source>
        <dbReference type="ARBA" id="ARBA00022679"/>
    </source>
</evidence>
<accession>A0A2C5XVL1</accession>
<gene>
    <name evidence="16" type="ORF">CDD80_2058</name>
</gene>
<comment type="similarity">
    <text evidence="2 14">Belongs to the DNA polymerase type-X family.</text>
</comment>
<feature type="active site" description="Nucleophile; Schiff-base intermediate with DNA; for 5'-dRP lyase activity" evidence="13">
    <location>
        <position position="50"/>
    </location>
</feature>
<evidence type="ECO:0000256" key="9">
    <source>
        <dbReference type="ARBA" id="ARBA00022932"/>
    </source>
</evidence>
<keyword evidence="4 14" id="KW-0808">Transferase</keyword>
<comment type="function">
    <text evidence="14">DNA polymerase that functions in several pathways of DNA repair. Involved in base excision repair (BER) responsible for repair of lesions that give rise to abasic (AP) sites in DNA. Also contributes to DNA double-strand break repair by non-homologous end joining and homologous recombination. Has both template-dependent and template-independent (terminal transferase) DNA polymerase activities. Has also a 5'-deoxyribose-5-phosphate lyase (dRP lyase) activity.</text>
</comment>
<dbReference type="SUPFAM" id="SSF81301">
    <property type="entry name" value="Nucleotidyltransferase"/>
    <property type="match status" value="1"/>
</dbReference>
<evidence type="ECO:0000256" key="12">
    <source>
        <dbReference type="ARBA" id="ARBA00049244"/>
    </source>
</evidence>
<evidence type="ECO:0000256" key="14">
    <source>
        <dbReference type="RuleBase" id="RU366014"/>
    </source>
</evidence>
<dbReference type="EC" id="2.7.7.7" evidence="14"/>
<evidence type="ECO:0000256" key="11">
    <source>
        <dbReference type="ARBA" id="ARBA00023242"/>
    </source>
</evidence>
<dbReference type="Gene3D" id="3.30.460.10">
    <property type="entry name" value="Beta Polymerase, domain 2"/>
    <property type="match status" value="1"/>
</dbReference>
<dbReference type="Proteomes" id="UP000226431">
    <property type="component" value="Unassembled WGS sequence"/>
</dbReference>
<evidence type="ECO:0000256" key="7">
    <source>
        <dbReference type="ARBA" id="ARBA00022723"/>
    </source>
</evidence>
<organism evidence="16 17">
    <name type="scientific">Ophiocordyceps camponoti-rufipedis</name>
    <dbReference type="NCBI Taxonomy" id="2004952"/>
    <lineage>
        <taxon>Eukaryota</taxon>
        <taxon>Fungi</taxon>
        <taxon>Dikarya</taxon>
        <taxon>Ascomycota</taxon>
        <taxon>Pezizomycotina</taxon>
        <taxon>Sordariomycetes</taxon>
        <taxon>Hypocreomycetidae</taxon>
        <taxon>Hypocreales</taxon>
        <taxon>Ophiocordycipitaceae</taxon>
        <taxon>Ophiocordyceps</taxon>
    </lineage>
</organism>
<comment type="subcellular location">
    <subcellularLocation>
        <location evidence="1 14">Nucleus</location>
    </subcellularLocation>
</comment>
<dbReference type="InterPro" id="IPR028207">
    <property type="entry name" value="DNA_pol_B_palm_palm"/>
</dbReference>
<dbReference type="GO" id="GO:0003887">
    <property type="term" value="F:DNA-directed DNA polymerase activity"/>
    <property type="evidence" value="ECO:0007669"/>
    <property type="project" value="UniProtKB-UniRule"/>
</dbReference>
<evidence type="ECO:0000313" key="17">
    <source>
        <dbReference type="Proteomes" id="UP000226431"/>
    </source>
</evidence>
<dbReference type="Pfam" id="PF10391">
    <property type="entry name" value="DNA_pol_lambd_f"/>
    <property type="match status" value="1"/>
</dbReference>
<evidence type="ECO:0000256" key="5">
    <source>
        <dbReference type="ARBA" id="ARBA00022695"/>
    </source>
</evidence>
<dbReference type="PANTHER" id="PTHR11276">
    <property type="entry name" value="DNA POLYMERASE TYPE-X FAMILY MEMBER"/>
    <property type="match status" value="1"/>
</dbReference>
<feature type="domain" description="DNA-directed DNA polymerase X" evidence="15">
    <location>
        <begin position="1"/>
        <end position="273"/>
    </location>
</feature>
<evidence type="ECO:0000256" key="13">
    <source>
        <dbReference type="PIRSR" id="PIRSR622312-50"/>
    </source>
</evidence>
<dbReference type="InterPro" id="IPR002054">
    <property type="entry name" value="DNA-dir_DNA_pol_X"/>
</dbReference>
<dbReference type="InterPro" id="IPR010996">
    <property type="entry name" value="HHH_MUS81"/>
</dbReference>
<comment type="catalytic activity">
    <reaction evidence="12 14">
        <text>DNA(n) + a 2'-deoxyribonucleoside 5'-triphosphate = DNA(n+1) + diphosphate</text>
        <dbReference type="Rhea" id="RHEA:22508"/>
        <dbReference type="Rhea" id="RHEA-COMP:17339"/>
        <dbReference type="Rhea" id="RHEA-COMP:17340"/>
        <dbReference type="ChEBI" id="CHEBI:33019"/>
        <dbReference type="ChEBI" id="CHEBI:61560"/>
        <dbReference type="ChEBI" id="CHEBI:173112"/>
        <dbReference type="EC" id="2.7.7.7"/>
    </reaction>
</comment>
<dbReference type="GO" id="GO:0006303">
    <property type="term" value="P:double-strand break repair via nonhomologous end joining"/>
    <property type="evidence" value="ECO:0007669"/>
    <property type="project" value="TreeGrafter"/>
</dbReference>
<keyword evidence="17" id="KW-1185">Reference proteome</keyword>
<keyword evidence="11 14" id="KW-0539">Nucleus</keyword>
<dbReference type="EMBL" id="NJES01001961">
    <property type="protein sequence ID" value="PHH58661.1"/>
    <property type="molecule type" value="Genomic_DNA"/>
</dbReference>
<dbReference type="InterPro" id="IPR018944">
    <property type="entry name" value="DNA_pol_lambd_fingers_domain"/>
</dbReference>
<keyword evidence="6" id="KW-0235">DNA replication</keyword>
<dbReference type="InterPro" id="IPR027421">
    <property type="entry name" value="DNA_pol_lamdba_lyase_dom_sf"/>
</dbReference>
<dbReference type="PRINTS" id="PR00869">
    <property type="entry name" value="DNAPOLX"/>
</dbReference>
<keyword evidence="9 14" id="KW-0239">DNA-directed DNA polymerase</keyword>
<comment type="caution">
    <text evidence="16">The sequence shown here is derived from an EMBL/GenBank/DDBJ whole genome shotgun (WGS) entry which is preliminary data.</text>
</comment>
<dbReference type="InterPro" id="IPR002008">
    <property type="entry name" value="DNA_pol_X_beta-like"/>
</dbReference>
<evidence type="ECO:0000313" key="16">
    <source>
        <dbReference type="EMBL" id="PHH58661.1"/>
    </source>
</evidence>
<keyword evidence="7" id="KW-0479">Metal-binding</keyword>
<sequence length="273" mass="30766">MADYYERVDDHWRSSGYRKAISTLRRQTVKVRTAEEAVKLPQIGWRIAHKIEEIASTDRLRRLEYAQEEPTDEALQLFLHIYGVGSKLAQQWVARGYRTLDDVAKGARLTASQRVGLEHYHDLRERIPRREVEAIGEAVRRTARGIDPGVEFITGGSYRRGADSSGDVDLIVTKKGTCKAVELRPFLDELVDRLEDEGIVVARLSTPHHVRKTTDGKDVSGGLSIWHGCCVLPRGEAASGAPTWRRLDMLLVPETQMGAALLYFTGDDLFNRI</sequence>
<dbReference type="Pfam" id="PF14792">
    <property type="entry name" value="DNA_pol_B_palm"/>
    <property type="match status" value="1"/>
</dbReference>
<evidence type="ECO:0000256" key="1">
    <source>
        <dbReference type="ARBA" id="ARBA00004123"/>
    </source>
</evidence>
<dbReference type="OrthoDB" id="205514at2759"/>
<evidence type="ECO:0000256" key="3">
    <source>
        <dbReference type="ARBA" id="ARBA00022634"/>
    </source>
</evidence>